<dbReference type="GO" id="GO:0050660">
    <property type="term" value="F:flavin adenine dinucleotide binding"/>
    <property type="evidence" value="ECO:0007669"/>
    <property type="project" value="InterPro"/>
</dbReference>
<dbReference type="InterPro" id="IPR012132">
    <property type="entry name" value="GMC_OxRdtase"/>
</dbReference>
<evidence type="ECO:0000256" key="4">
    <source>
        <dbReference type="ARBA" id="ARBA00022827"/>
    </source>
</evidence>
<organism evidence="10 11">
    <name type="scientific">Sipha flava</name>
    <name type="common">yellow sugarcane aphid</name>
    <dbReference type="NCBI Taxonomy" id="143950"/>
    <lineage>
        <taxon>Eukaryota</taxon>
        <taxon>Metazoa</taxon>
        <taxon>Ecdysozoa</taxon>
        <taxon>Arthropoda</taxon>
        <taxon>Hexapoda</taxon>
        <taxon>Insecta</taxon>
        <taxon>Pterygota</taxon>
        <taxon>Neoptera</taxon>
        <taxon>Paraneoptera</taxon>
        <taxon>Hemiptera</taxon>
        <taxon>Sternorrhyncha</taxon>
        <taxon>Aphidomorpha</taxon>
        <taxon>Aphidoidea</taxon>
        <taxon>Aphididae</taxon>
        <taxon>Sipha</taxon>
    </lineage>
</organism>
<feature type="chain" id="PRO_5034158689" evidence="7">
    <location>
        <begin position="23"/>
        <end position="1182"/>
    </location>
</feature>
<feature type="region of interest" description="Disordered" evidence="6">
    <location>
        <begin position="512"/>
        <end position="546"/>
    </location>
</feature>
<dbReference type="Pfam" id="PF00732">
    <property type="entry name" value="GMC_oxred_N"/>
    <property type="match status" value="1"/>
</dbReference>
<feature type="coiled-coil region" evidence="5">
    <location>
        <begin position="52"/>
        <end position="79"/>
    </location>
</feature>
<keyword evidence="5" id="KW-0175">Coiled coil</keyword>
<sequence length="1182" mass="127851">MTMFHLLRSLIIICLAIQLCNGTCYWKKPKQKKVSLCSSSTTIKTSSKFNSAVNSQNTISDLETRLNKIETNSAEDSDEIGDDSSEDLNYRDSCSTLKLRRSVQSRTLSKKINKSISKTNTRTVVSRRKATPYVATTNVNVGTTVQGRSINNGFQRSFQQTTSTITSANTLGASGNVILSIPVGYVANTVSTTTTRLLTEQEAARLGLMSATSVYGTTAYSSSAYQNGGESVLSDTTVSRSTNSNLLQVQDNEYRANGYNAKGYYTSGGNVQRIAGGSYSERYAETSQPRLSPSVNTNNRNLVDGSNDFISNENNLNTGSLTSARSVNTVGQIKQHSMNSISNGENYGENTVVSGVDKSYQTGSIDNKSNVNQINQVGQTTATRQVKKVGIVTESNSNVLGGGNKLDESKFAEDYESGKQVQAQVINKHASATHVVTKGTGSANVVAERSVNVAGRSINVENGEELGSLGTGTSVTGQIVGGKQIKSVHKQTVTQQRSLGVNKVNHSKTVSQKSVQRSLVTGKTVGSTNGSTEDSDEEEEDSEENDDAFVDEVSVYEYLKTYHQYRFDKGLNSVGIIREVLSQLDYQRYMLMDDIVYPQDSTRYVADEEQFDFIIVGGGNAGCVLANRLSETRQWKVLLIEAGGDPYPVTQIPGLWDRTLNSAADWQYKLEPDSTTGFGISGNIKLHKGKCLGGSSTTGPQVYVRGSEKAYETLVKKGLDSWSYSKTESYFKKAENVRSLTKIETNVTTTTTTTYGTCGLLPVKYYKKTEVTVLEKLVGSGFEHIGCKKERDINDNGVEVGFVSMQGIVKNGRSVNTAKAYLGPTFGRENLKVMKRAFVTRLTVDAKSSAKVTGVEVRTKYGQMLTLRANKEVLVCAGAVGSARLLMASGIGPAEHLSAVGVPVVKDLNVGANLLIAPVFTGLVVSYDKPLVCNQTADEIAFKYLARRSGPLSVPKGLSFGGFLNTGTSGSEAADVEVHQFYVPKGSYEVLCQLKSVYGLSDSMLSVYAKLNRERAISVFTVALVDVNSASKVLLRDSIGMNTDPIVVGNILTDERDVNRLLQAVKTLAGMQSAIGLKLVDARLEEIDIDGCAEHAPNTDGYWLCLFKYMVSTTSSTAGSCRMGPDSDPDAVVDGQLNVRGVSNVRVVGRSVLPMVTSAYSHMPCIMVAERASDMIRDKYNR</sequence>
<accession>A0A8B8F2F6</accession>
<dbReference type="Gene3D" id="3.30.560.10">
    <property type="entry name" value="Glucose Oxidase, domain 3"/>
    <property type="match status" value="1"/>
</dbReference>
<proteinExistence type="inferred from homology"/>
<dbReference type="RefSeq" id="XP_025404850.1">
    <property type="nucleotide sequence ID" value="XM_025549065.1"/>
</dbReference>
<dbReference type="Pfam" id="PF05199">
    <property type="entry name" value="GMC_oxred_C"/>
    <property type="match status" value="1"/>
</dbReference>
<evidence type="ECO:0000256" key="5">
    <source>
        <dbReference type="SAM" id="Coils"/>
    </source>
</evidence>
<name>A0A8B8F2F6_9HEMI</name>
<evidence type="ECO:0000256" key="3">
    <source>
        <dbReference type="ARBA" id="ARBA00022630"/>
    </source>
</evidence>
<dbReference type="AlphaFoldDB" id="A0A8B8F2F6"/>
<dbReference type="OrthoDB" id="269227at2759"/>
<feature type="domain" description="Glucose-methanol-choline oxidoreductase C-terminal" evidence="9">
    <location>
        <begin position="1033"/>
        <end position="1169"/>
    </location>
</feature>
<evidence type="ECO:0000313" key="11">
    <source>
        <dbReference type="RefSeq" id="XP_025404850.1"/>
    </source>
</evidence>
<protein>
    <submittedName>
        <fullName evidence="11">Uncharacterized protein LOC112679311</fullName>
    </submittedName>
</protein>
<comment type="similarity">
    <text evidence="2">Belongs to the GMC oxidoreductase family.</text>
</comment>
<dbReference type="Gene3D" id="3.50.50.60">
    <property type="entry name" value="FAD/NAD(P)-binding domain"/>
    <property type="match status" value="1"/>
</dbReference>
<dbReference type="GO" id="GO:0016614">
    <property type="term" value="F:oxidoreductase activity, acting on CH-OH group of donors"/>
    <property type="evidence" value="ECO:0007669"/>
    <property type="project" value="InterPro"/>
</dbReference>
<dbReference type="PANTHER" id="PTHR11552:SF147">
    <property type="entry name" value="CHOLINE DEHYDROGENASE, MITOCHONDRIAL"/>
    <property type="match status" value="1"/>
</dbReference>
<dbReference type="SUPFAM" id="SSF54373">
    <property type="entry name" value="FAD-linked reductases, C-terminal domain"/>
    <property type="match status" value="1"/>
</dbReference>
<evidence type="ECO:0000259" key="8">
    <source>
        <dbReference type="Pfam" id="PF00732"/>
    </source>
</evidence>
<evidence type="ECO:0000259" key="9">
    <source>
        <dbReference type="Pfam" id="PF05199"/>
    </source>
</evidence>
<feature type="compositionally biased region" description="Polar residues" evidence="6">
    <location>
        <begin position="512"/>
        <end position="532"/>
    </location>
</feature>
<feature type="domain" description="Glucose-methanol-choline oxidoreductase N-terminal" evidence="8">
    <location>
        <begin position="611"/>
        <end position="917"/>
    </location>
</feature>
<keyword evidence="4" id="KW-0274">FAD</keyword>
<evidence type="ECO:0000256" key="6">
    <source>
        <dbReference type="SAM" id="MobiDB-lite"/>
    </source>
</evidence>
<dbReference type="SUPFAM" id="SSF51905">
    <property type="entry name" value="FAD/NAD(P)-binding domain"/>
    <property type="match status" value="1"/>
</dbReference>
<keyword evidence="3" id="KW-0285">Flavoprotein</keyword>
<evidence type="ECO:0000313" key="10">
    <source>
        <dbReference type="Proteomes" id="UP000694846"/>
    </source>
</evidence>
<comment type="cofactor">
    <cofactor evidence="1">
        <name>FAD</name>
        <dbReference type="ChEBI" id="CHEBI:57692"/>
    </cofactor>
</comment>
<gene>
    <name evidence="11" type="primary">LOC112679311</name>
</gene>
<feature type="signal peptide" evidence="7">
    <location>
        <begin position="1"/>
        <end position="22"/>
    </location>
</feature>
<evidence type="ECO:0000256" key="1">
    <source>
        <dbReference type="ARBA" id="ARBA00001974"/>
    </source>
</evidence>
<dbReference type="InterPro" id="IPR000172">
    <property type="entry name" value="GMC_OxRdtase_N"/>
</dbReference>
<dbReference type="Proteomes" id="UP000694846">
    <property type="component" value="Unplaced"/>
</dbReference>
<dbReference type="PANTHER" id="PTHR11552">
    <property type="entry name" value="GLUCOSE-METHANOL-CHOLINE GMC OXIDOREDUCTASE"/>
    <property type="match status" value="1"/>
</dbReference>
<reference evidence="11" key="1">
    <citation type="submission" date="2025-08" db="UniProtKB">
        <authorList>
            <consortium name="RefSeq"/>
        </authorList>
    </citation>
    <scope>IDENTIFICATION</scope>
    <source>
        <tissue evidence="11">Whole body</tissue>
    </source>
</reference>
<evidence type="ECO:0000256" key="7">
    <source>
        <dbReference type="SAM" id="SignalP"/>
    </source>
</evidence>
<feature type="compositionally biased region" description="Acidic residues" evidence="6">
    <location>
        <begin position="533"/>
        <end position="546"/>
    </location>
</feature>
<dbReference type="InterPro" id="IPR036188">
    <property type="entry name" value="FAD/NAD-bd_sf"/>
</dbReference>
<dbReference type="InterPro" id="IPR007867">
    <property type="entry name" value="GMC_OxRtase_C"/>
</dbReference>
<dbReference type="GeneID" id="112679311"/>
<evidence type="ECO:0000256" key="2">
    <source>
        <dbReference type="ARBA" id="ARBA00010790"/>
    </source>
</evidence>
<keyword evidence="7" id="KW-0732">Signal</keyword>
<keyword evidence="10" id="KW-1185">Reference proteome</keyword>